<dbReference type="STRING" id="571298.SAMN04488026_10642"/>
<keyword evidence="3" id="KW-1185">Reference proteome</keyword>
<dbReference type="Pfam" id="PF22461">
    <property type="entry name" value="SLBB_2"/>
    <property type="match status" value="1"/>
</dbReference>
<dbReference type="OrthoDB" id="9808421at2"/>
<dbReference type="EMBL" id="FNEK01000064">
    <property type="protein sequence ID" value="SDL01124.1"/>
    <property type="molecule type" value="Genomic_DNA"/>
</dbReference>
<dbReference type="Proteomes" id="UP000199382">
    <property type="component" value="Unassembled WGS sequence"/>
</dbReference>
<proteinExistence type="predicted"/>
<organism evidence="2 3">
    <name type="scientific">Aliiruegeria lutimaris</name>
    <dbReference type="NCBI Taxonomy" id="571298"/>
    <lineage>
        <taxon>Bacteria</taxon>
        <taxon>Pseudomonadati</taxon>
        <taxon>Pseudomonadota</taxon>
        <taxon>Alphaproteobacteria</taxon>
        <taxon>Rhodobacterales</taxon>
        <taxon>Roseobacteraceae</taxon>
        <taxon>Aliiruegeria</taxon>
    </lineage>
</organism>
<feature type="domain" description="SLBB" evidence="1">
    <location>
        <begin position="2"/>
        <end position="85"/>
    </location>
</feature>
<evidence type="ECO:0000313" key="2">
    <source>
        <dbReference type="EMBL" id="SDL01124.1"/>
    </source>
</evidence>
<dbReference type="Gene3D" id="3.10.560.10">
    <property type="entry name" value="Outer membrane lipoprotein wza domain like"/>
    <property type="match status" value="1"/>
</dbReference>
<dbReference type="InterPro" id="IPR054765">
    <property type="entry name" value="SLBB_dom"/>
</dbReference>
<protein>
    <submittedName>
        <fullName evidence="2">Polysaccharide export outer membrane protein</fullName>
    </submittedName>
</protein>
<evidence type="ECO:0000313" key="3">
    <source>
        <dbReference type="Proteomes" id="UP000199382"/>
    </source>
</evidence>
<dbReference type="AlphaFoldDB" id="A0A1G9GKC5"/>
<sequence>MTGEVTKQRRFVLPYNQRASLADAIYSDAGIPTITGNIRKIYVLRSSQDPREFGAVTAWQLDAKNAASFTLATRFELRPDDVIFVSEQVITQWNRIISQITPGLLNSTINALARF</sequence>
<accession>A0A1G9GKC5</accession>
<reference evidence="2 3" key="1">
    <citation type="submission" date="2016-10" db="EMBL/GenBank/DDBJ databases">
        <authorList>
            <person name="de Groot N.N."/>
        </authorList>
    </citation>
    <scope>NUCLEOTIDE SEQUENCE [LARGE SCALE GENOMIC DNA]</scope>
    <source>
        <strain evidence="2 3">DSM 25294</strain>
    </source>
</reference>
<dbReference type="RefSeq" id="WP_093162187.1">
    <property type="nucleotide sequence ID" value="NZ_FNEK01000064.1"/>
</dbReference>
<evidence type="ECO:0000259" key="1">
    <source>
        <dbReference type="Pfam" id="PF22461"/>
    </source>
</evidence>
<name>A0A1G9GKC5_9RHOB</name>
<gene>
    <name evidence="2" type="ORF">SAMN04488026_10642</name>
</gene>